<dbReference type="InterPro" id="IPR022712">
    <property type="entry name" value="Beta_Casp"/>
</dbReference>
<dbReference type="Pfam" id="PF10996">
    <property type="entry name" value="Beta-Casp"/>
    <property type="match status" value="1"/>
</dbReference>
<dbReference type="RefSeq" id="WP_047876270.1">
    <property type="nucleotide sequence ID" value="NZ_BMYC01000002.1"/>
</dbReference>
<dbReference type="Pfam" id="PF07521">
    <property type="entry name" value="RMMBL"/>
    <property type="match status" value="1"/>
</dbReference>
<dbReference type="InterPro" id="IPR001279">
    <property type="entry name" value="Metallo-B-lactamas"/>
</dbReference>
<evidence type="ECO:0000259" key="2">
    <source>
        <dbReference type="SMART" id="SM00849"/>
    </source>
</evidence>
<dbReference type="SMART" id="SM00849">
    <property type="entry name" value="Lactamase_B"/>
    <property type="match status" value="1"/>
</dbReference>
<reference evidence="4 5" key="1">
    <citation type="submission" date="2015-05" db="EMBL/GenBank/DDBJ databases">
        <title>Photobacterium galathea sp. nov.</title>
        <authorList>
            <person name="Machado H."/>
            <person name="Gram L."/>
        </authorList>
    </citation>
    <scope>NUCLEOTIDE SEQUENCE [LARGE SCALE GENOMIC DNA]</scope>
    <source>
        <strain evidence="4 5">DSM 25995</strain>
    </source>
</reference>
<evidence type="ECO:0000313" key="4">
    <source>
        <dbReference type="EMBL" id="KLU98887.1"/>
    </source>
</evidence>
<evidence type="ECO:0000259" key="3">
    <source>
        <dbReference type="SMART" id="SM01027"/>
    </source>
</evidence>
<protein>
    <submittedName>
        <fullName evidence="4">Metallo-beta-lactamase</fullName>
    </submittedName>
</protein>
<name>A0A0J1GGN0_9GAMM</name>
<dbReference type="GO" id="GO:0016787">
    <property type="term" value="F:hydrolase activity"/>
    <property type="evidence" value="ECO:0007669"/>
    <property type="project" value="UniProtKB-KW"/>
</dbReference>
<dbReference type="SMART" id="SM01027">
    <property type="entry name" value="Beta-Casp"/>
    <property type="match status" value="1"/>
</dbReference>
<keyword evidence="5" id="KW-1185">Reference proteome</keyword>
<dbReference type="PANTHER" id="PTHR11203:SF37">
    <property type="entry name" value="INTEGRATOR COMPLEX SUBUNIT 11"/>
    <property type="match status" value="1"/>
</dbReference>
<keyword evidence="1" id="KW-0378">Hydrolase</keyword>
<dbReference type="GO" id="GO:0004521">
    <property type="term" value="F:RNA endonuclease activity"/>
    <property type="evidence" value="ECO:0007669"/>
    <property type="project" value="TreeGrafter"/>
</dbReference>
<dbReference type="AlphaFoldDB" id="A0A0J1GGN0"/>
<sequence length="469" mass="51756">MQIFHHGAYEGVTGSCHELRWKEYGILVDCGLFQGAEAHKPLNIEFSITHIQALLLTHCHIDHIGRIPWLLAAGFRGPIYATEATAALLPLMLDDGLKIQLNLNHAQRQQFISLVNSLLRPVPFDCLAPITLPSGERIKCYFRQAGHILGSAYIELELPDGHKVVFSGDLGPSNTPLLVDPCSPKKADTLVLESTYGDRVHDRKTDRNTKLMQIISRSLQNGGVILIPAFSVGRTQELLFDIETIMAESCFLADVDNEDFAPIKWQNIPVILDSPLASQITQQYTHFQRLWAKEAKQKMTLGRHPLSFSQCVTVESHYDHEELVRRLQSTGEPAIVVAASGMCTGGRILNYLKALLPDARTDVVMVGYQAQGTLGQRLLAGETSVDIQQTHVQVAAQIHELSGYSAHADQAELCQFVSNIDCGPSTIYLVHGDERAQACLAARLKAVKPECDIKLAARVNKVCNSETLS</sequence>
<dbReference type="CDD" id="cd16295">
    <property type="entry name" value="TTHA0252-CPSF-like_MBL-fold"/>
    <property type="match status" value="1"/>
</dbReference>
<dbReference type="InterPro" id="IPR036866">
    <property type="entry name" value="RibonucZ/Hydroxyglut_hydro"/>
</dbReference>
<evidence type="ECO:0000256" key="1">
    <source>
        <dbReference type="ARBA" id="ARBA00022801"/>
    </source>
</evidence>
<evidence type="ECO:0000313" key="5">
    <source>
        <dbReference type="Proteomes" id="UP000036426"/>
    </source>
</evidence>
<dbReference type="PANTHER" id="PTHR11203">
    <property type="entry name" value="CLEAVAGE AND POLYADENYLATION SPECIFICITY FACTOR FAMILY MEMBER"/>
    <property type="match status" value="1"/>
</dbReference>
<comment type="caution">
    <text evidence="4">The sequence shown here is derived from an EMBL/GenBank/DDBJ whole genome shotgun (WGS) entry which is preliminary data.</text>
</comment>
<dbReference type="SUPFAM" id="SSF56281">
    <property type="entry name" value="Metallo-hydrolase/oxidoreductase"/>
    <property type="match status" value="1"/>
</dbReference>
<feature type="domain" description="Metallo-beta-lactamase" evidence="2">
    <location>
        <begin position="13"/>
        <end position="215"/>
    </location>
</feature>
<dbReference type="OrthoDB" id="9803916at2"/>
<dbReference type="Proteomes" id="UP000036426">
    <property type="component" value="Unassembled WGS sequence"/>
</dbReference>
<gene>
    <name evidence="4" type="ORF">ABT58_20310</name>
</gene>
<dbReference type="Gene3D" id="3.40.50.10890">
    <property type="match status" value="1"/>
</dbReference>
<dbReference type="InterPro" id="IPR050698">
    <property type="entry name" value="MBL"/>
</dbReference>
<dbReference type="PATRIC" id="fig|754436.4.peg.4278"/>
<dbReference type="Pfam" id="PF00753">
    <property type="entry name" value="Lactamase_B"/>
    <property type="match status" value="1"/>
</dbReference>
<dbReference type="Gene3D" id="3.60.15.10">
    <property type="entry name" value="Ribonuclease Z/Hydroxyacylglutathione hydrolase-like"/>
    <property type="match status" value="1"/>
</dbReference>
<organism evidence="4 5">
    <name type="scientific">Photobacterium aphoticum</name>
    <dbReference type="NCBI Taxonomy" id="754436"/>
    <lineage>
        <taxon>Bacteria</taxon>
        <taxon>Pseudomonadati</taxon>
        <taxon>Pseudomonadota</taxon>
        <taxon>Gammaproteobacteria</taxon>
        <taxon>Vibrionales</taxon>
        <taxon>Vibrionaceae</taxon>
        <taxon>Photobacterium</taxon>
    </lineage>
</organism>
<accession>A0A0J1GGN0</accession>
<dbReference type="EMBL" id="LDOV01000041">
    <property type="protein sequence ID" value="KLU98887.1"/>
    <property type="molecule type" value="Genomic_DNA"/>
</dbReference>
<proteinExistence type="predicted"/>
<dbReference type="InterPro" id="IPR011108">
    <property type="entry name" value="RMMBL"/>
</dbReference>
<feature type="domain" description="Beta-Casp" evidence="3">
    <location>
        <begin position="235"/>
        <end position="378"/>
    </location>
</feature>